<gene>
    <name evidence="6" type="ORF">ACHAWU_004984</name>
</gene>
<evidence type="ECO:0000256" key="3">
    <source>
        <dbReference type="SAM" id="MobiDB-lite"/>
    </source>
</evidence>
<feature type="domain" description="DNA polymerase delta subunit OB-fold" evidence="5">
    <location>
        <begin position="52"/>
        <end position="233"/>
    </location>
</feature>
<accession>A0ABD3NAR4</accession>
<evidence type="ECO:0000313" key="7">
    <source>
        <dbReference type="Proteomes" id="UP001530293"/>
    </source>
</evidence>
<dbReference type="Gene3D" id="2.40.50.430">
    <property type="match status" value="1"/>
</dbReference>
<dbReference type="InterPro" id="IPR007185">
    <property type="entry name" value="DNA_pol_a/d/e_bsu"/>
</dbReference>
<dbReference type="AlphaFoldDB" id="A0ABD3NAR4"/>
<feature type="region of interest" description="Disordered" evidence="3">
    <location>
        <begin position="318"/>
        <end position="353"/>
    </location>
</feature>
<comment type="similarity">
    <text evidence="1">Belongs to the DNA polymerase delta/II small subunit family.</text>
</comment>
<evidence type="ECO:0000259" key="5">
    <source>
        <dbReference type="Pfam" id="PF18018"/>
    </source>
</evidence>
<feature type="domain" description="DNA polymerase alpha/delta/epsilon subunit B" evidence="4">
    <location>
        <begin position="263"/>
        <end position="531"/>
    </location>
</feature>
<evidence type="ECO:0000256" key="2">
    <source>
        <dbReference type="ARBA" id="ARBA00022705"/>
    </source>
</evidence>
<dbReference type="Proteomes" id="UP001530293">
    <property type="component" value="Unassembled WGS sequence"/>
</dbReference>
<dbReference type="EMBL" id="JALLBG020000005">
    <property type="protein sequence ID" value="KAL3772739.1"/>
    <property type="molecule type" value="Genomic_DNA"/>
</dbReference>
<evidence type="ECO:0000313" key="6">
    <source>
        <dbReference type="EMBL" id="KAL3772739.1"/>
    </source>
</evidence>
<dbReference type="GO" id="GO:0006260">
    <property type="term" value="P:DNA replication"/>
    <property type="evidence" value="ECO:0007669"/>
    <property type="project" value="UniProtKB-KW"/>
</dbReference>
<sequence length="589" mass="63199">MPTDQSITRAYAPYTPSWQRFHEFAAPLASSSGAGSAAMASAASQLNPYARQYSHVYSARLAALRERCLANAKQSARDEGIISGEDDDECAAERIIEVKEGVWSILVGTIVKETDPTRRPPVQSKYNDATDAQSFLFPSSDGENNGSQMKQIESLRSYLFDSEKGDVIHLEDESGRVELAPEDETLDAMSVDVDGSTFKKSNALDPNNLATGVVAAVVGKVCATKGIMKVHSIHFAGVPLSDATSQDAMLIEEEEEEEPVLLLVSGLGCGSDSSTDGETGASLALRREMLLEYLTDPSLSNGASVCRVIIAGGGVSPSNQSAGDIGRPGGPNKENSKKNYNNVAKSKSSKPSDAANHMAFSLRELDLYISELLSSGIPVDYIPGWHDPTNANWPQRPLHSCLLPLSCTFVDLFSRCTNPYEGTLGVARSRNGAKNAESSMKVLGSDGLSVADLRRFLSKSDSTKDNDAEKNDGDDAIVSSCMDALHQTLKYGHMAPTGPDSLPTFPSSESDPFVLSSRPDVYFVGNCDRFETRLVNVNGEEIDESGDDKVGTCMTRLVCVPSFALTGEVVLVKLKSLECEVVSFNDANL</sequence>
<dbReference type="PANTHER" id="PTHR10416">
    <property type="entry name" value="DNA POLYMERASE DELTA SUBUNIT 2"/>
    <property type="match status" value="1"/>
</dbReference>
<dbReference type="InterPro" id="IPR024826">
    <property type="entry name" value="DNA_pol_delta/II_ssu"/>
</dbReference>
<keyword evidence="2" id="KW-0235">DNA replication</keyword>
<dbReference type="GO" id="GO:0043625">
    <property type="term" value="C:delta DNA polymerase complex"/>
    <property type="evidence" value="ECO:0007669"/>
    <property type="project" value="UniProtKB-ARBA"/>
</dbReference>
<evidence type="ECO:0000256" key="1">
    <source>
        <dbReference type="ARBA" id="ARBA00006035"/>
    </source>
</evidence>
<keyword evidence="7" id="KW-1185">Reference proteome</keyword>
<dbReference type="PANTHER" id="PTHR10416:SF0">
    <property type="entry name" value="DNA POLYMERASE DELTA SUBUNIT 2"/>
    <property type="match status" value="1"/>
</dbReference>
<dbReference type="Gene3D" id="3.60.21.50">
    <property type="match status" value="1"/>
</dbReference>
<organism evidence="6 7">
    <name type="scientific">Discostella pseudostelligera</name>
    <dbReference type="NCBI Taxonomy" id="259834"/>
    <lineage>
        <taxon>Eukaryota</taxon>
        <taxon>Sar</taxon>
        <taxon>Stramenopiles</taxon>
        <taxon>Ochrophyta</taxon>
        <taxon>Bacillariophyta</taxon>
        <taxon>Coscinodiscophyceae</taxon>
        <taxon>Thalassiosirophycidae</taxon>
        <taxon>Stephanodiscales</taxon>
        <taxon>Stephanodiscaceae</taxon>
        <taxon>Discostella</taxon>
    </lineage>
</organism>
<dbReference type="InterPro" id="IPR040663">
    <property type="entry name" value="DNA_pol_D_N"/>
</dbReference>
<reference evidence="6 7" key="1">
    <citation type="submission" date="2024-10" db="EMBL/GenBank/DDBJ databases">
        <title>Updated reference genomes for cyclostephanoid diatoms.</title>
        <authorList>
            <person name="Roberts W.R."/>
            <person name="Alverson A.J."/>
        </authorList>
    </citation>
    <scope>NUCLEOTIDE SEQUENCE [LARGE SCALE GENOMIC DNA]</scope>
    <source>
        <strain evidence="6 7">AJA232-27</strain>
    </source>
</reference>
<evidence type="ECO:0000259" key="4">
    <source>
        <dbReference type="Pfam" id="PF04042"/>
    </source>
</evidence>
<protein>
    <recommendedName>
        <fullName evidence="8">DNA polymerase delta subunit 2</fullName>
    </recommendedName>
</protein>
<dbReference type="Pfam" id="PF04042">
    <property type="entry name" value="DNA_pol_E_B"/>
    <property type="match status" value="1"/>
</dbReference>
<name>A0ABD3NAR4_9STRA</name>
<evidence type="ECO:0008006" key="8">
    <source>
        <dbReference type="Google" id="ProtNLM"/>
    </source>
</evidence>
<comment type="caution">
    <text evidence="6">The sequence shown here is derived from an EMBL/GenBank/DDBJ whole genome shotgun (WGS) entry which is preliminary data.</text>
</comment>
<proteinExistence type="inferred from homology"/>
<dbReference type="Pfam" id="PF18018">
    <property type="entry name" value="DNA_pol_D_N"/>
    <property type="match status" value="1"/>
</dbReference>